<gene>
    <name evidence="1" type="ORF">GARC_3874</name>
</gene>
<dbReference type="Proteomes" id="UP000006327">
    <property type="component" value="Unassembled WGS sequence"/>
</dbReference>
<comment type="caution">
    <text evidence="1">The sequence shown here is derived from an EMBL/GenBank/DDBJ whole genome shotgun (WGS) entry which is preliminary data.</text>
</comment>
<proteinExistence type="predicted"/>
<dbReference type="AlphaFoldDB" id="K6YRQ7"/>
<dbReference type="EMBL" id="BAEO01000056">
    <property type="protein sequence ID" value="GAC20827.1"/>
    <property type="molecule type" value="Genomic_DNA"/>
</dbReference>
<evidence type="ECO:0000313" key="1">
    <source>
        <dbReference type="EMBL" id="GAC20827.1"/>
    </source>
</evidence>
<evidence type="ECO:0000313" key="2">
    <source>
        <dbReference type="Proteomes" id="UP000006327"/>
    </source>
</evidence>
<organism evidence="1 2">
    <name type="scientific">Paraglaciecola arctica BSs20135</name>
    <dbReference type="NCBI Taxonomy" id="493475"/>
    <lineage>
        <taxon>Bacteria</taxon>
        <taxon>Pseudomonadati</taxon>
        <taxon>Pseudomonadota</taxon>
        <taxon>Gammaproteobacteria</taxon>
        <taxon>Alteromonadales</taxon>
        <taxon>Alteromonadaceae</taxon>
        <taxon>Paraglaciecola</taxon>
    </lineage>
</organism>
<name>K6YRQ7_9ALTE</name>
<sequence length="46" mass="5680">MGFRLKEIDFFSGQIPPNQRQVLKKYLIHYLYRWLKNCIFFDLTTP</sequence>
<protein>
    <submittedName>
        <fullName evidence="1">Uncharacterized protein</fullName>
    </submittedName>
</protein>
<accession>K6YRQ7</accession>
<reference evidence="1 2" key="1">
    <citation type="journal article" date="2017" name="Antonie Van Leeuwenhoek">
        <title>Rhizobium rhizosphaerae sp. nov., a novel species isolated from rice rhizosphere.</title>
        <authorList>
            <person name="Zhao J.J."/>
            <person name="Zhang J."/>
            <person name="Zhang R.J."/>
            <person name="Zhang C.W."/>
            <person name="Yin H.Q."/>
            <person name="Zhang X.X."/>
        </authorList>
    </citation>
    <scope>NUCLEOTIDE SEQUENCE [LARGE SCALE GENOMIC DNA]</scope>
    <source>
        <strain evidence="1 2">BSs20135</strain>
    </source>
</reference>
<keyword evidence="2" id="KW-1185">Reference proteome</keyword>